<dbReference type="Proteomes" id="UP001234202">
    <property type="component" value="Unassembled WGS sequence"/>
</dbReference>
<gene>
    <name evidence="1" type="ORF">QFC24_000520</name>
</gene>
<comment type="caution">
    <text evidence="1">The sequence shown here is derived from an EMBL/GenBank/DDBJ whole genome shotgun (WGS) entry which is preliminary data.</text>
</comment>
<name>A0ACC2XW35_9TREE</name>
<reference evidence="1" key="1">
    <citation type="submission" date="2023-04" db="EMBL/GenBank/DDBJ databases">
        <title>Draft Genome sequencing of Naganishia species isolated from polar environments using Oxford Nanopore Technology.</title>
        <authorList>
            <person name="Leo P."/>
            <person name="Venkateswaran K."/>
        </authorList>
    </citation>
    <scope>NUCLEOTIDE SEQUENCE</scope>
    <source>
        <strain evidence="1">DBVPG 5303</strain>
    </source>
</reference>
<evidence type="ECO:0000313" key="2">
    <source>
        <dbReference type="Proteomes" id="UP001234202"/>
    </source>
</evidence>
<sequence>MAATNGNATSVPFTPRITSRTAERKHHRADRVPGLTGRELDRITDTIASVRKVNPAKILEELNASGEQDPDASYVNNDVAFASRPLAPRVRSTASVLPPTQTLRKTPSITSNENARGYSLAPEQVTERRRARAAHDIPSSSKNILSGLSGYRQERDRPSSRLTDETTGSDKGKERDTGERPGSAASSNRPREHRRLRDGESDARVIEGREDRQNQVPIRSSRATSEINSEIDQLKTSDKDRYTGLTKRREDGGRERERYQPRDQERYRERADTRTGSSAPETPTSPVDESPDQQNTIRQEQHDTHQESEEPRLLDGVTEVEQDESDEDQDEDVDSSEDEEEKAIRARFGLAVPTGELDARHDDGPGPIIGGEVLGVLLEKEILRSGDPTASALFSNLQLHASQPYAKMLLRWITMGLLHDPYQEFMVKVDDAIEKAALETDFNDDYWERRYTLRDGSSSAIESRTSADRTVPFLQLPATGQPELRPGTNRYPGGACIPPFLEEWKVKILRTGKYLNVIRECGMPVEADDKDLDPISSPELQTAVSDGLINMEETKFYRIVDHAYLTANQRLLDLMLKEKGLIPYLRSMKHFFFLDQSEFMSQFIDNASTEFKKPAKSVSMIKIQSLLYMAITNPASPTSLDPHKDDLRATMATSGLFEWLGKIVSRQGSDAQEDGAFLGVGDETQQQKGKKDLLLVEALSIDFDVKFPLSLVISRKAITRYQLVFRFLLKLKYLESLLTSMWMEHRQVLWRTKLEAPDMERWKRRIYNLRAQMLQWIQQVLTFTTQDVLEANWKRLEVKLAKVQTVDQLIQDHVDYLDVCLKECMLTTDRLLPPLMKTIDTVFQFAQYQPRLSRALQRYLADPRGESEIDKVNSRWDTFHKFESHFSHNVAVKKWAGKNLD</sequence>
<evidence type="ECO:0000313" key="1">
    <source>
        <dbReference type="EMBL" id="KAJ9128228.1"/>
    </source>
</evidence>
<proteinExistence type="predicted"/>
<organism evidence="1 2">
    <name type="scientific">Naganishia onofrii</name>
    <dbReference type="NCBI Taxonomy" id="1851511"/>
    <lineage>
        <taxon>Eukaryota</taxon>
        <taxon>Fungi</taxon>
        <taxon>Dikarya</taxon>
        <taxon>Basidiomycota</taxon>
        <taxon>Agaricomycotina</taxon>
        <taxon>Tremellomycetes</taxon>
        <taxon>Filobasidiales</taxon>
        <taxon>Filobasidiaceae</taxon>
        <taxon>Naganishia</taxon>
    </lineage>
</organism>
<dbReference type="EMBL" id="JASBWV010000001">
    <property type="protein sequence ID" value="KAJ9128228.1"/>
    <property type="molecule type" value="Genomic_DNA"/>
</dbReference>
<keyword evidence="2" id="KW-1185">Reference proteome</keyword>
<protein>
    <submittedName>
        <fullName evidence="1">Uncharacterized protein</fullName>
    </submittedName>
</protein>
<accession>A0ACC2XW35</accession>